<dbReference type="InterPro" id="IPR036291">
    <property type="entry name" value="NAD(P)-bd_dom_sf"/>
</dbReference>
<evidence type="ECO:0000256" key="1">
    <source>
        <dbReference type="ARBA" id="ARBA00023002"/>
    </source>
</evidence>
<dbReference type="RefSeq" id="WP_341425648.1">
    <property type="nucleotide sequence ID" value="NZ_JBBUTG010000005.1"/>
</dbReference>
<reference evidence="3 4" key="1">
    <citation type="submission" date="2024-04" db="EMBL/GenBank/DDBJ databases">
        <title>Novel species of the genus Ideonella isolated from streams.</title>
        <authorList>
            <person name="Lu H."/>
        </authorList>
    </citation>
    <scope>NUCLEOTIDE SEQUENCE [LARGE SCALE GENOMIC DNA]</scope>
    <source>
        <strain evidence="3 4">DXS29W</strain>
    </source>
</reference>
<comment type="caution">
    <text evidence="3">The sequence shown here is derived from an EMBL/GenBank/DDBJ whole genome shotgun (WGS) entry which is preliminary data.</text>
</comment>
<accession>A0ABU9BMT0</accession>
<evidence type="ECO:0000313" key="4">
    <source>
        <dbReference type="Proteomes" id="UP001371218"/>
    </source>
</evidence>
<sequence>MHSLAVVMEQPEHLSLSRLVLQPPGDDDIVVDVEWSGISTGTERLLWTGRMPSFPGMGYPLVPGYESVGRVVQAGPNAGHDVGERVFVPGARCYGEVRGLFGGAASRVVLPGARAVTLDDTLGEQAVLLALAATAYHSVARGGKHDVVTPPDLIVGHGVMGRLLARLNLAAGYTDFAVWETNPARAQGATGYPVIDPKDDPRRDYRAIYDVSGDSALLDQLVMRLAPGGQIVLAGFYSEPLQFAFAPAFMREVQIRCAAEWHRNDLLAVTELASAGAFSLDGLITHHEKAEHAAGAYRTAFGDAACLKMVLDWRHCS</sequence>
<keyword evidence="4" id="KW-1185">Reference proteome</keyword>
<feature type="domain" description="Alcohol dehydrogenase-like N-terminal" evidence="2">
    <location>
        <begin position="25"/>
        <end position="118"/>
    </location>
</feature>
<dbReference type="EMBL" id="JBBUTG010000005">
    <property type="protein sequence ID" value="MEK8031271.1"/>
    <property type="molecule type" value="Genomic_DNA"/>
</dbReference>
<evidence type="ECO:0000313" key="3">
    <source>
        <dbReference type="EMBL" id="MEK8031271.1"/>
    </source>
</evidence>
<dbReference type="SUPFAM" id="SSF51735">
    <property type="entry name" value="NAD(P)-binding Rossmann-fold domains"/>
    <property type="match status" value="1"/>
</dbReference>
<proteinExistence type="predicted"/>
<dbReference type="PANTHER" id="PTHR43189">
    <property type="entry name" value="ZINC-TYPE ALCOHOL DEHYDROGENASE-LIKE PROTEIN C1198.01-RELATED"/>
    <property type="match status" value="1"/>
</dbReference>
<dbReference type="Proteomes" id="UP001371218">
    <property type="component" value="Unassembled WGS sequence"/>
</dbReference>
<gene>
    <name evidence="3" type="primary">bchC</name>
    <name evidence="3" type="ORF">AACH06_10625</name>
</gene>
<dbReference type="Gene3D" id="3.40.50.720">
    <property type="entry name" value="NAD(P)-binding Rossmann-like Domain"/>
    <property type="match status" value="1"/>
</dbReference>
<dbReference type="Gene3D" id="3.90.180.10">
    <property type="entry name" value="Medium-chain alcohol dehydrogenases, catalytic domain"/>
    <property type="match status" value="2"/>
</dbReference>
<dbReference type="CDD" id="cd08255">
    <property type="entry name" value="2-desacetyl-2-hydroxyethyl_bacteriochlorophyllide_like"/>
    <property type="match status" value="1"/>
</dbReference>
<dbReference type="InterPro" id="IPR011032">
    <property type="entry name" value="GroES-like_sf"/>
</dbReference>
<dbReference type="Pfam" id="PF08240">
    <property type="entry name" value="ADH_N"/>
    <property type="match status" value="1"/>
</dbReference>
<dbReference type="InterPro" id="IPR005903">
    <property type="entry name" value="BchC"/>
</dbReference>
<keyword evidence="1" id="KW-0560">Oxidoreductase</keyword>
<dbReference type="SUPFAM" id="SSF50129">
    <property type="entry name" value="GroES-like"/>
    <property type="match status" value="1"/>
</dbReference>
<name>A0ABU9BMT0_9BURK</name>
<protein>
    <submittedName>
        <fullName evidence="3">Chlorophyll synthesis pathway protein BchC</fullName>
    </submittedName>
</protein>
<dbReference type="InterPro" id="IPR013154">
    <property type="entry name" value="ADH-like_N"/>
</dbReference>
<dbReference type="PANTHER" id="PTHR43189:SF1">
    <property type="entry name" value="ZINC-TYPE ALCOHOL DEHYDROGENASE-LIKE PROTEIN C1198.01"/>
    <property type="match status" value="1"/>
</dbReference>
<dbReference type="NCBIfam" id="TIGR01202">
    <property type="entry name" value="bchC"/>
    <property type="match status" value="1"/>
</dbReference>
<evidence type="ECO:0000259" key="2">
    <source>
        <dbReference type="Pfam" id="PF08240"/>
    </source>
</evidence>
<organism evidence="3 4">
    <name type="scientific">Ideonella lacteola</name>
    <dbReference type="NCBI Taxonomy" id="2984193"/>
    <lineage>
        <taxon>Bacteria</taxon>
        <taxon>Pseudomonadati</taxon>
        <taxon>Pseudomonadota</taxon>
        <taxon>Betaproteobacteria</taxon>
        <taxon>Burkholderiales</taxon>
        <taxon>Sphaerotilaceae</taxon>
        <taxon>Ideonella</taxon>
    </lineage>
</organism>